<dbReference type="RefSeq" id="WP_150093115.1">
    <property type="nucleotide sequence ID" value="NZ_JBFUOH010000006.1"/>
</dbReference>
<keyword evidence="3" id="KW-0406">Ion transport</keyword>
<evidence type="ECO:0000256" key="2">
    <source>
        <dbReference type="ARBA" id="ARBA00022448"/>
    </source>
</evidence>
<dbReference type="EMBL" id="VWXX01000014">
    <property type="protein sequence ID" value="KAA6184956.1"/>
    <property type="molecule type" value="Genomic_DNA"/>
</dbReference>
<name>A0A5M8FMN8_9GAMM</name>
<dbReference type="InterPro" id="IPR035067">
    <property type="entry name" value="V-type_ATPase_csu/dsu"/>
</dbReference>
<dbReference type="GO" id="GO:0046961">
    <property type="term" value="F:proton-transporting ATPase activity, rotational mechanism"/>
    <property type="evidence" value="ECO:0007669"/>
    <property type="project" value="InterPro"/>
</dbReference>
<dbReference type="Gene3D" id="1.20.1690.10">
    <property type="entry name" value="V-type ATP synthase subunit C domain"/>
    <property type="match status" value="2"/>
</dbReference>
<dbReference type="Pfam" id="PF01992">
    <property type="entry name" value="vATP-synt_AC39"/>
    <property type="match status" value="1"/>
</dbReference>
<gene>
    <name evidence="4" type="ORF">F2Q65_10480</name>
</gene>
<reference evidence="4 5" key="1">
    <citation type="submission" date="2019-09" db="EMBL/GenBank/DDBJ databases">
        <title>Whole-genome sequence of the purple sulfur bacterium Thiohalocapsa marina DSM 19078.</title>
        <authorList>
            <person name="Kyndt J.A."/>
            <person name="Meyer T.E."/>
        </authorList>
    </citation>
    <scope>NUCLEOTIDE SEQUENCE [LARGE SCALE GENOMIC DNA]</scope>
    <source>
        <strain evidence="4 5">DSM 19078</strain>
    </source>
</reference>
<accession>A0A5M8FMN8</accession>
<evidence type="ECO:0000313" key="4">
    <source>
        <dbReference type="EMBL" id="KAA6184956.1"/>
    </source>
</evidence>
<dbReference type="InterPro" id="IPR036079">
    <property type="entry name" value="ATPase_csu/dsu_sf"/>
</dbReference>
<keyword evidence="2" id="KW-0813">Transport</keyword>
<evidence type="ECO:0000256" key="3">
    <source>
        <dbReference type="ARBA" id="ARBA00023065"/>
    </source>
</evidence>
<comment type="caution">
    <text evidence="4">The sequence shown here is derived from an EMBL/GenBank/DDBJ whole genome shotgun (WGS) entry which is preliminary data.</text>
</comment>
<dbReference type="OrthoDB" id="5757004at2"/>
<proteinExistence type="inferred from homology"/>
<dbReference type="AlphaFoldDB" id="A0A5M8FMN8"/>
<comment type="similarity">
    <text evidence="1">Belongs to the V-ATPase V0D/AC39 subunit family.</text>
</comment>
<dbReference type="PANTHER" id="PTHR38682">
    <property type="entry name" value="V-TYPE ATP SYNTHASE SUBUNIT C"/>
    <property type="match status" value="1"/>
</dbReference>
<evidence type="ECO:0000313" key="5">
    <source>
        <dbReference type="Proteomes" id="UP000322981"/>
    </source>
</evidence>
<protein>
    <submittedName>
        <fullName evidence="4">V-type ATPase subunit</fullName>
    </submittedName>
</protein>
<dbReference type="InterPro" id="IPR002843">
    <property type="entry name" value="ATPase_V0-cplx_csu/dsu"/>
</dbReference>
<keyword evidence="5" id="KW-1185">Reference proteome</keyword>
<sequence>MRTQAYLNTRVTALSTRLLDRQQMQTLAQSSLGTLAERFGLDALLEDGVAKAARSRAVEQTLIRALLAELAILIRPMSAPERGLLLTWGSKFALFNLKTLIRGKLYQLDQSEIREHLYDLPAVLRLPNQALFQAENVPELLRVLERSPYSLIARQAREVYEQQRDPFALEAAIDQRYCAELVRRAQQFQGEDALALQQLVGGLLDRLDLLWLLRFRFSYGFSPSEAFYQLVPSPKLLHRERLLQLANLETFDQVLDALPSPLDQTLAGCGNLIEVQRRMGGYLDAEARRVLGSSRSGLARALAYLILRENDLSLLFSLIQGRLLGLPQALIEIGIDLAEPHCPMDTAA</sequence>
<dbReference type="Proteomes" id="UP000322981">
    <property type="component" value="Unassembled WGS sequence"/>
</dbReference>
<dbReference type="Gene3D" id="1.10.132.50">
    <property type="entry name" value="ATP synthase (C/AC39) subunit, domain 3"/>
    <property type="match status" value="1"/>
</dbReference>
<evidence type="ECO:0000256" key="1">
    <source>
        <dbReference type="ARBA" id="ARBA00006709"/>
    </source>
</evidence>
<organism evidence="4 5">
    <name type="scientific">Thiohalocapsa marina</name>
    <dbReference type="NCBI Taxonomy" id="424902"/>
    <lineage>
        <taxon>Bacteria</taxon>
        <taxon>Pseudomonadati</taxon>
        <taxon>Pseudomonadota</taxon>
        <taxon>Gammaproteobacteria</taxon>
        <taxon>Chromatiales</taxon>
        <taxon>Chromatiaceae</taxon>
        <taxon>Thiohalocapsa</taxon>
    </lineage>
</organism>
<dbReference type="InterPro" id="IPR050873">
    <property type="entry name" value="V-ATPase_V0D/AC39_subunit"/>
</dbReference>
<dbReference type="InterPro" id="IPR044911">
    <property type="entry name" value="V-type_ATPase_csu/dsu_dom_3"/>
</dbReference>
<dbReference type="PANTHER" id="PTHR38682:SF1">
    <property type="entry name" value="V-TYPE ATP SYNTHASE SUBUNIT C"/>
    <property type="match status" value="1"/>
</dbReference>
<dbReference type="SUPFAM" id="SSF103486">
    <property type="entry name" value="V-type ATP synthase subunit C"/>
    <property type="match status" value="1"/>
</dbReference>